<keyword evidence="3" id="KW-1185">Reference proteome</keyword>
<gene>
    <name evidence="2" type="ORF">PISMIDRAFT_43720</name>
</gene>
<protein>
    <recommendedName>
        <fullName evidence="1">Protein kinase domain-containing protein</fullName>
    </recommendedName>
</protein>
<dbReference type="Gene3D" id="1.10.510.10">
    <property type="entry name" value="Transferase(Phosphotransferase) domain 1"/>
    <property type="match status" value="1"/>
</dbReference>
<feature type="non-terminal residue" evidence="2">
    <location>
        <position position="1"/>
    </location>
</feature>
<dbReference type="OrthoDB" id="1932208at2759"/>
<dbReference type="HOGENOM" id="CLU_019279_2_4_1"/>
<dbReference type="GO" id="GO:0004672">
    <property type="term" value="F:protein kinase activity"/>
    <property type="evidence" value="ECO:0007669"/>
    <property type="project" value="InterPro"/>
</dbReference>
<feature type="non-terminal residue" evidence="2">
    <location>
        <position position="180"/>
    </location>
</feature>
<evidence type="ECO:0000259" key="1">
    <source>
        <dbReference type="PROSITE" id="PS50011"/>
    </source>
</evidence>
<accession>A0A0C9YL98</accession>
<dbReference type="STRING" id="765257.A0A0C9YL98"/>
<organism evidence="2 3">
    <name type="scientific">Pisolithus microcarpus 441</name>
    <dbReference type="NCBI Taxonomy" id="765257"/>
    <lineage>
        <taxon>Eukaryota</taxon>
        <taxon>Fungi</taxon>
        <taxon>Dikarya</taxon>
        <taxon>Basidiomycota</taxon>
        <taxon>Agaricomycotina</taxon>
        <taxon>Agaricomycetes</taxon>
        <taxon>Agaricomycetidae</taxon>
        <taxon>Boletales</taxon>
        <taxon>Sclerodermatineae</taxon>
        <taxon>Pisolithaceae</taxon>
        <taxon>Pisolithus</taxon>
    </lineage>
</organism>
<dbReference type="SUPFAM" id="SSF56112">
    <property type="entry name" value="Protein kinase-like (PK-like)"/>
    <property type="match status" value="1"/>
</dbReference>
<dbReference type="InterPro" id="IPR050235">
    <property type="entry name" value="CK1_Ser-Thr_kinase"/>
</dbReference>
<name>A0A0C9YL98_9AGAM</name>
<feature type="domain" description="Protein kinase" evidence="1">
    <location>
        <begin position="1"/>
        <end position="180"/>
    </location>
</feature>
<dbReference type="InterPro" id="IPR000719">
    <property type="entry name" value="Prot_kinase_dom"/>
</dbReference>
<sequence length="180" mass="20210">VHYIHSRGYVHGDIQPQNILVGLHQSLTIFVTDFGGSTQFRHPETGVHVPFCQMSGVLAGMPAFTSINSHLGAKLSRRDDLESLVYLLIYLTCGTLPWLQPRCKSRGFKHTAYSAILEHKRTIPMEQLCADSPELSSMLLYIRALSFSETPDYGYICSLLCNASDQSHLSIDEVQIIRRD</sequence>
<dbReference type="InterPro" id="IPR011009">
    <property type="entry name" value="Kinase-like_dom_sf"/>
</dbReference>
<proteinExistence type="predicted"/>
<reference evidence="3" key="2">
    <citation type="submission" date="2015-01" db="EMBL/GenBank/DDBJ databases">
        <title>Evolutionary Origins and Diversification of the Mycorrhizal Mutualists.</title>
        <authorList>
            <consortium name="DOE Joint Genome Institute"/>
            <consortium name="Mycorrhizal Genomics Consortium"/>
            <person name="Kohler A."/>
            <person name="Kuo A."/>
            <person name="Nagy L.G."/>
            <person name="Floudas D."/>
            <person name="Copeland A."/>
            <person name="Barry K.W."/>
            <person name="Cichocki N."/>
            <person name="Veneault-Fourrey C."/>
            <person name="LaButti K."/>
            <person name="Lindquist E.A."/>
            <person name="Lipzen A."/>
            <person name="Lundell T."/>
            <person name="Morin E."/>
            <person name="Murat C."/>
            <person name="Riley R."/>
            <person name="Ohm R."/>
            <person name="Sun H."/>
            <person name="Tunlid A."/>
            <person name="Henrissat B."/>
            <person name="Grigoriev I.V."/>
            <person name="Hibbett D.S."/>
            <person name="Martin F."/>
        </authorList>
    </citation>
    <scope>NUCLEOTIDE SEQUENCE [LARGE SCALE GENOMIC DNA]</scope>
    <source>
        <strain evidence="3">441</strain>
    </source>
</reference>
<reference evidence="2 3" key="1">
    <citation type="submission" date="2014-04" db="EMBL/GenBank/DDBJ databases">
        <authorList>
            <consortium name="DOE Joint Genome Institute"/>
            <person name="Kuo A."/>
            <person name="Kohler A."/>
            <person name="Costa M.D."/>
            <person name="Nagy L.G."/>
            <person name="Floudas D."/>
            <person name="Copeland A."/>
            <person name="Barry K.W."/>
            <person name="Cichocki N."/>
            <person name="Veneault-Fourrey C."/>
            <person name="LaButti K."/>
            <person name="Lindquist E.A."/>
            <person name="Lipzen A."/>
            <person name="Lundell T."/>
            <person name="Morin E."/>
            <person name="Murat C."/>
            <person name="Sun H."/>
            <person name="Tunlid A."/>
            <person name="Henrissat B."/>
            <person name="Grigoriev I.V."/>
            <person name="Hibbett D.S."/>
            <person name="Martin F."/>
            <person name="Nordberg H.P."/>
            <person name="Cantor M.N."/>
            <person name="Hua S.X."/>
        </authorList>
    </citation>
    <scope>NUCLEOTIDE SEQUENCE [LARGE SCALE GENOMIC DNA]</scope>
    <source>
        <strain evidence="2 3">441</strain>
    </source>
</reference>
<dbReference type="Pfam" id="PF00069">
    <property type="entry name" value="Pkinase"/>
    <property type="match status" value="1"/>
</dbReference>
<dbReference type="GO" id="GO:0005524">
    <property type="term" value="F:ATP binding"/>
    <property type="evidence" value="ECO:0007669"/>
    <property type="project" value="InterPro"/>
</dbReference>
<dbReference type="Proteomes" id="UP000054018">
    <property type="component" value="Unassembled WGS sequence"/>
</dbReference>
<dbReference type="EMBL" id="KN833828">
    <property type="protein sequence ID" value="KIK17436.1"/>
    <property type="molecule type" value="Genomic_DNA"/>
</dbReference>
<evidence type="ECO:0000313" key="2">
    <source>
        <dbReference type="EMBL" id="KIK17436.1"/>
    </source>
</evidence>
<evidence type="ECO:0000313" key="3">
    <source>
        <dbReference type="Proteomes" id="UP000054018"/>
    </source>
</evidence>
<dbReference type="PANTHER" id="PTHR11909">
    <property type="entry name" value="CASEIN KINASE-RELATED"/>
    <property type="match status" value="1"/>
</dbReference>
<dbReference type="AlphaFoldDB" id="A0A0C9YL98"/>
<dbReference type="PROSITE" id="PS50011">
    <property type="entry name" value="PROTEIN_KINASE_DOM"/>
    <property type="match status" value="1"/>
</dbReference>